<evidence type="ECO:0000313" key="2">
    <source>
        <dbReference type="EMBL" id="SCU86073.1"/>
    </source>
</evidence>
<sequence>MIASQILRSTASIQRTVAASVPKTANKVLLRASHGRIGQSWAVAETKRLVPTVAAYFTFIACVLGWPFAVRAAVAPKQLY</sequence>
<organism evidence="2 3">
    <name type="scientific">Lachancea nothofagi CBS 11611</name>
    <dbReference type="NCBI Taxonomy" id="1266666"/>
    <lineage>
        <taxon>Eukaryota</taxon>
        <taxon>Fungi</taxon>
        <taxon>Dikarya</taxon>
        <taxon>Ascomycota</taxon>
        <taxon>Saccharomycotina</taxon>
        <taxon>Saccharomycetes</taxon>
        <taxon>Saccharomycetales</taxon>
        <taxon>Saccharomycetaceae</taxon>
        <taxon>Lachancea</taxon>
    </lineage>
</organism>
<keyword evidence="1" id="KW-0472">Membrane</keyword>
<evidence type="ECO:0000256" key="1">
    <source>
        <dbReference type="SAM" id="Phobius"/>
    </source>
</evidence>
<evidence type="ECO:0000313" key="3">
    <source>
        <dbReference type="Proteomes" id="UP000189911"/>
    </source>
</evidence>
<protein>
    <submittedName>
        <fullName evidence="2">LANO_0C06634g1_1</fullName>
    </submittedName>
</protein>
<reference evidence="3" key="1">
    <citation type="submission" date="2016-03" db="EMBL/GenBank/DDBJ databases">
        <authorList>
            <person name="Devillers Hugo."/>
        </authorList>
    </citation>
    <scope>NUCLEOTIDE SEQUENCE [LARGE SCALE GENOMIC DNA]</scope>
</reference>
<dbReference type="OrthoDB" id="4037199at2759"/>
<name>A0A1G4J8K6_9SACH</name>
<accession>A0A1G4J8K6</accession>
<keyword evidence="3" id="KW-1185">Reference proteome</keyword>
<feature type="transmembrane region" description="Helical" evidence="1">
    <location>
        <begin position="53"/>
        <end position="74"/>
    </location>
</feature>
<dbReference type="AlphaFoldDB" id="A0A1G4J8K6"/>
<proteinExistence type="predicted"/>
<dbReference type="Proteomes" id="UP000189911">
    <property type="component" value="Chromosome C"/>
</dbReference>
<dbReference type="EMBL" id="LT598446">
    <property type="protein sequence ID" value="SCU86073.1"/>
    <property type="molecule type" value="Genomic_DNA"/>
</dbReference>
<keyword evidence="1" id="KW-0812">Transmembrane</keyword>
<keyword evidence="1" id="KW-1133">Transmembrane helix</keyword>
<gene>
    <name evidence="2" type="ORF">LANO_0C06634G</name>
</gene>